<sequence>MIVVSILLFVLALVVGSVAAASLTGKLPRNRWAGVRTAESMRDDETFAMANKVAGPTTAASALLLLIGGAAGLMLSGVFAVVAVVACLIAAFVTAGVGGSIGARAAAAKPVEETGGCGHSCISCSLKDACAPS</sequence>
<accession>A0A177Y9E4</accession>
<keyword evidence="3" id="KW-1185">Reference proteome</keyword>
<dbReference type="EMBL" id="LVHI01000032">
    <property type="protein sequence ID" value="OAK51819.1"/>
    <property type="molecule type" value="Genomic_DNA"/>
</dbReference>
<dbReference type="InterPro" id="IPR025962">
    <property type="entry name" value="SdpI/YhfL"/>
</dbReference>
<dbReference type="RefSeq" id="WP_068429594.1">
    <property type="nucleotide sequence ID" value="NZ_LVHI01000032.1"/>
</dbReference>
<protein>
    <recommendedName>
        <fullName evidence="4">SdpI/YhfL protein family protein</fullName>
    </recommendedName>
</protein>
<keyword evidence="1" id="KW-1133">Transmembrane helix</keyword>
<evidence type="ECO:0000313" key="2">
    <source>
        <dbReference type="EMBL" id="OAK51819.1"/>
    </source>
</evidence>
<evidence type="ECO:0000313" key="3">
    <source>
        <dbReference type="Proteomes" id="UP000077519"/>
    </source>
</evidence>
<dbReference type="Pfam" id="PF13630">
    <property type="entry name" value="SdpI"/>
    <property type="match status" value="1"/>
</dbReference>
<evidence type="ECO:0008006" key="4">
    <source>
        <dbReference type="Google" id="ProtNLM"/>
    </source>
</evidence>
<feature type="transmembrane region" description="Helical" evidence="1">
    <location>
        <begin position="62"/>
        <end position="95"/>
    </location>
</feature>
<reference evidence="2 3" key="1">
    <citation type="submission" date="2016-03" db="EMBL/GenBank/DDBJ databases">
        <title>Genome sequence of Rhodococcus kyotonensis KB10.</title>
        <authorList>
            <person name="Jeong H."/>
            <person name="Hong C.E."/>
            <person name="Jo S.H."/>
            <person name="Park J.M."/>
        </authorList>
    </citation>
    <scope>NUCLEOTIDE SEQUENCE [LARGE SCALE GENOMIC DNA]</scope>
    <source>
        <strain evidence="2 3">KB10</strain>
    </source>
</reference>
<keyword evidence="1" id="KW-0812">Transmembrane</keyword>
<keyword evidence="1" id="KW-0472">Membrane</keyword>
<name>A0A177Y9E4_9NOCA</name>
<proteinExistence type="predicted"/>
<evidence type="ECO:0000256" key="1">
    <source>
        <dbReference type="SAM" id="Phobius"/>
    </source>
</evidence>
<comment type="caution">
    <text evidence="2">The sequence shown here is derived from an EMBL/GenBank/DDBJ whole genome shotgun (WGS) entry which is preliminary data.</text>
</comment>
<dbReference type="Proteomes" id="UP000077519">
    <property type="component" value="Unassembled WGS sequence"/>
</dbReference>
<organism evidence="2 3">
    <name type="scientific">Rhodococcoides kyotonense</name>
    <dbReference type="NCBI Taxonomy" id="398843"/>
    <lineage>
        <taxon>Bacteria</taxon>
        <taxon>Bacillati</taxon>
        <taxon>Actinomycetota</taxon>
        <taxon>Actinomycetes</taxon>
        <taxon>Mycobacteriales</taxon>
        <taxon>Nocardiaceae</taxon>
        <taxon>Rhodococcoides</taxon>
    </lineage>
</organism>
<dbReference type="AlphaFoldDB" id="A0A177Y9E4"/>
<gene>
    <name evidence="2" type="ORF">A3K89_08980</name>
</gene>